<comment type="caution">
    <text evidence="8">The sequence shown here is derived from an EMBL/GenBank/DDBJ whole genome shotgun (WGS) entry which is preliminary data.</text>
</comment>
<dbReference type="EMBL" id="WWCX01000065">
    <property type="protein sequence ID" value="MYM97192.1"/>
    <property type="molecule type" value="Genomic_DNA"/>
</dbReference>
<dbReference type="Gene3D" id="3.40.640.10">
    <property type="entry name" value="Type I PLP-dependent aspartate aminotransferase-like (Major domain)"/>
    <property type="match status" value="1"/>
</dbReference>
<evidence type="ECO:0000256" key="3">
    <source>
        <dbReference type="ARBA" id="ARBA00023015"/>
    </source>
</evidence>
<evidence type="ECO:0000256" key="6">
    <source>
        <dbReference type="SAM" id="MobiDB-lite"/>
    </source>
</evidence>
<evidence type="ECO:0000256" key="1">
    <source>
        <dbReference type="ARBA" id="ARBA00005384"/>
    </source>
</evidence>
<dbReference type="GO" id="GO:0008483">
    <property type="term" value="F:transaminase activity"/>
    <property type="evidence" value="ECO:0007669"/>
    <property type="project" value="UniProtKB-KW"/>
</dbReference>
<dbReference type="InterPro" id="IPR036388">
    <property type="entry name" value="WH-like_DNA-bd_sf"/>
</dbReference>
<dbReference type="PRINTS" id="PR00035">
    <property type="entry name" value="HTHGNTR"/>
</dbReference>
<dbReference type="Pfam" id="PF00392">
    <property type="entry name" value="GntR"/>
    <property type="match status" value="1"/>
</dbReference>
<dbReference type="SMART" id="SM00345">
    <property type="entry name" value="HTH_GNTR"/>
    <property type="match status" value="1"/>
</dbReference>
<gene>
    <name evidence="8" type="ORF">GTP90_25400</name>
</gene>
<dbReference type="GO" id="GO:0030170">
    <property type="term" value="F:pyridoxal phosphate binding"/>
    <property type="evidence" value="ECO:0007669"/>
    <property type="project" value="InterPro"/>
</dbReference>
<keyword evidence="5" id="KW-0804">Transcription</keyword>
<evidence type="ECO:0000313" key="8">
    <source>
        <dbReference type="EMBL" id="MYM97192.1"/>
    </source>
</evidence>
<reference evidence="8" key="1">
    <citation type="submission" date="2019-12" db="EMBL/GenBank/DDBJ databases">
        <title>Novel species isolated from a subtropical stream in China.</title>
        <authorList>
            <person name="Lu H."/>
        </authorList>
    </citation>
    <scope>NUCLEOTIDE SEQUENCE [LARGE SCALE GENOMIC DNA]</scope>
    <source>
        <strain evidence="8">FT81W</strain>
    </source>
</reference>
<dbReference type="InterPro" id="IPR000524">
    <property type="entry name" value="Tscrpt_reg_HTH_GntR"/>
</dbReference>
<dbReference type="GO" id="GO:0003700">
    <property type="term" value="F:DNA-binding transcription factor activity"/>
    <property type="evidence" value="ECO:0007669"/>
    <property type="project" value="InterPro"/>
</dbReference>
<keyword evidence="3" id="KW-0805">Transcription regulation</keyword>
<dbReference type="GO" id="GO:0003677">
    <property type="term" value="F:DNA binding"/>
    <property type="evidence" value="ECO:0007669"/>
    <property type="project" value="UniProtKB-KW"/>
</dbReference>
<keyword evidence="2" id="KW-0663">Pyridoxal phosphate</keyword>
<dbReference type="InterPro" id="IPR051446">
    <property type="entry name" value="HTH_trans_reg/aminotransferase"/>
</dbReference>
<evidence type="ECO:0000313" key="9">
    <source>
        <dbReference type="Proteomes" id="UP000447355"/>
    </source>
</evidence>
<dbReference type="PANTHER" id="PTHR46577">
    <property type="entry name" value="HTH-TYPE TRANSCRIPTIONAL REGULATORY PROTEIN GABR"/>
    <property type="match status" value="1"/>
</dbReference>
<keyword evidence="8" id="KW-0032">Aminotransferase</keyword>
<dbReference type="RefSeq" id="WP_161086146.1">
    <property type="nucleotide sequence ID" value="NZ_WWCX01000065.1"/>
</dbReference>
<dbReference type="InterPro" id="IPR015421">
    <property type="entry name" value="PyrdxlP-dep_Trfase_major"/>
</dbReference>
<dbReference type="AlphaFoldDB" id="A0A845GV34"/>
<sequence>MKTKPDFLQLDDDAAEPLYRQIYIRFRNAIADGLLLPEARIPSARALALELGLARGTVEAAYSLLVAEGYVETRGQAGTVVTPALARHAATAMPATPSARARKQPASASPATVSANRPFQMGLPALDAFPRKVWARLAARAVRATQSDDMASPPFFGEPALRAAIATYLSLSRGIQCSPSQVFITSGYRNTLELITRALLQPGDSVWVEDPGFPPTSELLTHAGMKLAPVAVDAEGLVVSHGVATAPRARAAVVTPAHQCSLCVSLSLPRRLALLDWAAQADAWIVEDDYDGEYRYASRPLPALQSLDRDGRVLYAGTFSKVLFPALRLAYLVVPPAQVLRFEQVSQTFGGGGPVLTQTIVSDFMNEGHFARHIQRMRRLYAERRQIAAQGLDAVLGKHLHIDPQPGGMHLILRMKGRHTDRALAERMRQDGMAALALSERTVLPHAASALLLGFTNIDTPQRARELGKRILRLL</sequence>
<accession>A0A845GV34</accession>
<dbReference type="Gene3D" id="1.10.10.10">
    <property type="entry name" value="Winged helix-like DNA-binding domain superfamily/Winged helix DNA-binding domain"/>
    <property type="match status" value="1"/>
</dbReference>
<dbReference type="Pfam" id="PF00155">
    <property type="entry name" value="Aminotran_1_2"/>
    <property type="match status" value="1"/>
</dbReference>
<keyword evidence="8" id="KW-0808">Transferase</keyword>
<name>A0A845GV34_9BURK</name>
<feature type="domain" description="HTH gntR-type" evidence="7">
    <location>
        <begin position="16"/>
        <end position="84"/>
    </location>
</feature>
<evidence type="ECO:0000259" key="7">
    <source>
        <dbReference type="PROSITE" id="PS50949"/>
    </source>
</evidence>
<evidence type="ECO:0000256" key="4">
    <source>
        <dbReference type="ARBA" id="ARBA00023125"/>
    </source>
</evidence>
<dbReference type="SUPFAM" id="SSF46785">
    <property type="entry name" value="Winged helix' DNA-binding domain"/>
    <property type="match status" value="1"/>
</dbReference>
<dbReference type="CDD" id="cd07377">
    <property type="entry name" value="WHTH_GntR"/>
    <property type="match status" value="1"/>
</dbReference>
<dbReference type="InterPro" id="IPR004839">
    <property type="entry name" value="Aminotransferase_I/II_large"/>
</dbReference>
<dbReference type="PROSITE" id="PS50949">
    <property type="entry name" value="HTH_GNTR"/>
    <property type="match status" value="1"/>
</dbReference>
<evidence type="ECO:0000256" key="2">
    <source>
        <dbReference type="ARBA" id="ARBA00022898"/>
    </source>
</evidence>
<protein>
    <submittedName>
        <fullName evidence="8">Aminotransferase class I/II-fold pyridoxal phosphate-dependent enzyme</fullName>
    </submittedName>
</protein>
<dbReference type="InterPro" id="IPR015424">
    <property type="entry name" value="PyrdxlP-dep_Trfase"/>
</dbReference>
<dbReference type="CDD" id="cd00609">
    <property type="entry name" value="AAT_like"/>
    <property type="match status" value="1"/>
</dbReference>
<evidence type="ECO:0000256" key="5">
    <source>
        <dbReference type="ARBA" id="ARBA00023163"/>
    </source>
</evidence>
<comment type="similarity">
    <text evidence="1">In the C-terminal section; belongs to the class-I pyridoxal-phosphate-dependent aminotransferase family.</text>
</comment>
<organism evidence="8 9">
    <name type="scientific">Duganella vulcania</name>
    <dbReference type="NCBI Taxonomy" id="2692166"/>
    <lineage>
        <taxon>Bacteria</taxon>
        <taxon>Pseudomonadati</taxon>
        <taxon>Pseudomonadota</taxon>
        <taxon>Betaproteobacteria</taxon>
        <taxon>Burkholderiales</taxon>
        <taxon>Oxalobacteraceae</taxon>
        <taxon>Telluria group</taxon>
        <taxon>Duganella</taxon>
    </lineage>
</organism>
<dbReference type="InterPro" id="IPR036390">
    <property type="entry name" value="WH_DNA-bd_sf"/>
</dbReference>
<keyword evidence="4" id="KW-0238">DNA-binding</keyword>
<dbReference type="Proteomes" id="UP000447355">
    <property type="component" value="Unassembled WGS sequence"/>
</dbReference>
<dbReference type="SUPFAM" id="SSF53383">
    <property type="entry name" value="PLP-dependent transferases"/>
    <property type="match status" value="1"/>
</dbReference>
<dbReference type="PANTHER" id="PTHR46577:SF1">
    <property type="entry name" value="HTH-TYPE TRANSCRIPTIONAL REGULATORY PROTEIN GABR"/>
    <property type="match status" value="1"/>
</dbReference>
<proteinExistence type="inferred from homology"/>
<feature type="region of interest" description="Disordered" evidence="6">
    <location>
        <begin position="93"/>
        <end position="113"/>
    </location>
</feature>